<gene>
    <name evidence="1" type="ORF">AYBTSS11_LOCUS17688</name>
</gene>
<dbReference type="Proteomes" id="UP001189624">
    <property type="component" value="Chromosome 5"/>
</dbReference>
<dbReference type="AlphaFoldDB" id="A0AA86VZ01"/>
<sequence>MVVGGMLHWVLLLKQPHKERESRDCVVASNQLSEIVTENQRQAVIILAKGTLSEVEGWECNGVDKSCKPGMDDVGATLEKTEIDY</sequence>
<name>A0AA86VZ01_9FABA</name>
<dbReference type="EMBL" id="OY731402">
    <property type="protein sequence ID" value="CAJ1958355.1"/>
    <property type="molecule type" value="Genomic_DNA"/>
</dbReference>
<reference evidence="1" key="1">
    <citation type="submission" date="2023-10" db="EMBL/GenBank/DDBJ databases">
        <authorList>
            <person name="Domelevo Entfellner J.-B."/>
        </authorList>
    </citation>
    <scope>NUCLEOTIDE SEQUENCE</scope>
</reference>
<proteinExistence type="predicted"/>
<evidence type="ECO:0000313" key="2">
    <source>
        <dbReference type="Proteomes" id="UP001189624"/>
    </source>
</evidence>
<evidence type="ECO:0000313" key="1">
    <source>
        <dbReference type="EMBL" id="CAJ1958355.1"/>
    </source>
</evidence>
<protein>
    <submittedName>
        <fullName evidence="1">Uncharacterized protein</fullName>
    </submittedName>
</protein>
<accession>A0AA86VZ01</accession>
<organism evidence="1 2">
    <name type="scientific">Sphenostylis stenocarpa</name>
    <dbReference type="NCBI Taxonomy" id="92480"/>
    <lineage>
        <taxon>Eukaryota</taxon>
        <taxon>Viridiplantae</taxon>
        <taxon>Streptophyta</taxon>
        <taxon>Embryophyta</taxon>
        <taxon>Tracheophyta</taxon>
        <taxon>Spermatophyta</taxon>
        <taxon>Magnoliopsida</taxon>
        <taxon>eudicotyledons</taxon>
        <taxon>Gunneridae</taxon>
        <taxon>Pentapetalae</taxon>
        <taxon>rosids</taxon>
        <taxon>fabids</taxon>
        <taxon>Fabales</taxon>
        <taxon>Fabaceae</taxon>
        <taxon>Papilionoideae</taxon>
        <taxon>50 kb inversion clade</taxon>
        <taxon>NPAAA clade</taxon>
        <taxon>indigoferoid/millettioid clade</taxon>
        <taxon>Phaseoleae</taxon>
        <taxon>Sphenostylis</taxon>
    </lineage>
</organism>
<dbReference type="Gramene" id="rna-AYBTSS11_LOCUS17688">
    <property type="protein sequence ID" value="CAJ1958355.1"/>
    <property type="gene ID" value="gene-AYBTSS11_LOCUS17688"/>
</dbReference>
<keyword evidence="2" id="KW-1185">Reference proteome</keyword>